<evidence type="ECO:0000256" key="1">
    <source>
        <dbReference type="SAM" id="MobiDB-lite"/>
    </source>
</evidence>
<dbReference type="PANTHER" id="PTHR15615:SF108">
    <property type="entry name" value="PROTEIN CNPPD1"/>
    <property type="match status" value="1"/>
</dbReference>
<dbReference type="Gene3D" id="1.10.472.10">
    <property type="entry name" value="Cyclin-like"/>
    <property type="match status" value="1"/>
</dbReference>
<sequence length="248" mass="27443">MSLDLIQTHCSASFGSTAAVSGSTTERYNAGKDFSNDAASFVSSLFECPVNKSMVSLGDFIHYALYRTRLHVSVALSALILLQRLKSRYPNAKGSSGHRLWLAAIMITNKMFNDDSFTNQSWYIASQQIFSQREVNAVERELFGYLSCDVRVTTEDITQFTKVFNLWRKKSVHAQHLPSSPSILSTKLNRLNYGASNTPALSPATSSSSSASQTPIQTPIQSPHSHQHNLISQAANNLHTKKSLNFVH</sequence>
<feature type="domain" description="Cyclin N-terminal" evidence="2">
    <location>
        <begin position="57"/>
        <end position="150"/>
    </location>
</feature>
<dbReference type="GO" id="GO:0000307">
    <property type="term" value="C:cyclin-dependent protein kinase holoenzyme complex"/>
    <property type="evidence" value="ECO:0007669"/>
    <property type="project" value="TreeGrafter"/>
</dbReference>
<dbReference type="GO" id="GO:0005634">
    <property type="term" value="C:nucleus"/>
    <property type="evidence" value="ECO:0007669"/>
    <property type="project" value="TreeGrafter"/>
</dbReference>
<dbReference type="Pfam" id="PF00134">
    <property type="entry name" value="Cyclin_N"/>
    <property type="match status" value="1"/>
</dbReference>
<feature type="region of interest" description="Disordered" evidence="1">
    <location>
        <begin position="199"/>
        <end position="227"/>
    </location>
</feature>
<reference evidence="3 4" key="1">
    <citation type="submission" date="2019-03" db="EMBL/GenBank/DDBJ databases">
        <title>Sequencing 23 genomes of Wallemia ichthyophaga.</title>
        <authorList>
            <person name="Gostincar C."/>
        </authorList>
    </citation>
    <scope>NUCLEOTIDE SEQUENCE [LARGE SCALE GENOMIC DNA]</scope>
    <source>
        <strain evidence="3 4">EXF-5753</strain>
    </source>
</reference>
<dbReference type="OrthoDB" id="244495at2759"/>
<dbReference type="Proteomes" id="UP000310189">
    <property type="component" value="Unassembled WGS sequence"/>
</dbReference>
<dbReference type="InterPro" id="IPR006671">
    <property type="entry name" value="Cyclin_N"/>
</dbReference>
<protein>
    <recommendedName>
        <fullName evidence="2">Cyclin N-terminal domain-containing protein</fullName>
    </recommendedName>
</protein>
<gene>
    <name evidence="3" type="ORF">E3P99_00484</name>
</gene>
<dbReference type="CDD" id="cd20557">
    <property type="entry name" value="CYCLIN_ScPCL1-like"/>
    <property type="match status" value="1"/>
</dbReference>
<dbReference type="EMBL" id="SPNW01000005">
    <property type="protein sequence ID" value="TIA92760.1"/>
    <property type="molecule type" value="Genomic_DNA"/>
</dbReference>
<accession>A0A4T0FWI1</accession>
<comment type="caution">
    <text evidence="3">The sequence shown here is derived from an EMBL/GenBank/DDBJ whole genome shotgun (WGS) entry which is preliminary data.</text>
</comment>
<keyword evidence="4" id="KW-1185">Reference proteome</keyword>
<evidence type="ECO:0000259" key="2">
    <source>
        <dbReference type="Pfam" id="PF00134"/>
    </source>
</evidence>
<dbReference type="InterPro" id="IPR013922">
    <property type="entry name" value="Cyclin_PHO80-like"/>
</dbReference>
<organism evidence="3 4">
    <name type="scientific">Wallemia hederae</name>
    <dbReference type="NCBI Taxonomy" id="1540922"/>
    <lineage>
        <taxon>Eukaryota</taxon>
        <taxon>Fungi</taxon>
        <taxon>Dikarya</taxon>
        <taxon>Basidiomycota</taxon>
        <taxon>Wallemiomycotina</taxon>
        <taxon>Wallemiomycetes</taxon>
        <taxon>Wallemiales</taxon>
        <taxon>Wallemiaceae</taxon>
        <taxon>Wallemia</taxon>
    </lineage>
</organism>
<evidence type="ECO:0000313" key="3">
    <source>
        <dbReference type="EMBL" id="TIA92760.1"/>
    </source>
</evidence>
<dbReference type="AlphaFoldDB" id="A0A4T0FWI1"/>
<dbReference type="GO" id="GO:0016538">
    <property type="term" value="F:cyclin-dependent protein serine/threonine kinase regulator activity"/>
    <property type="evidence" value="ECO:0007669"/>
    <property type="project" value="TreeGrafter"/>
</dbReference>
<dbReference type="SUPFAM" id="SSF47954">
    <property type="entry name" value="Cyclin-like"/>
    <property type="match status" value="1"/>
</dbReference>
<feature type="compositionally biased region" description="Low complexity" evidence="1">
    <location>
        <begin position="199"/>
        <end position="219"/>
    </location>
</feature>
<dbReference type="GO" id="GO:0019901">
    <property type="term" value="F:protein kinase binding"/>
    <property type="evidence" value="ECO:0007669"/>
    <property type="project" value="InterPro"/>
</dbReference>
<proteinExistence type="predicted"/>
<name>A0A4T0FWI1_9BASI</name>
<dbReference type="PANTHER" id="PTHR15615">
    <property type="match status" value="1"/>
</dbReference>
<dbReference type="InterPro" id="IPR036915">
    <property type="entry name" value="Cyclin-like_sf"/>
</dbReference>
<evidence type="ECO:0000313" key="4">
    <source>
        <dbReference type="Proteomes" id="UP000310189"/>
    </source>
</evidence>